<organism evidence="3 4">
    <name type="scientific">Cladobotryum mycophilum</name>
    <dbReference type="NCBI Taxonomy" id="491253"/>
    <lineage>
        <taxon>Eukaryota</taxon>
        <taxon>Fungi</taxon>
        <taxon>Dikarya</taxon>
        <taxon>Ascomycota</taxon>
        <taxon>Pezizomycotina</taxon>
        <taxon>Sordariomycetes</taxon>
        <taxon>Hypocreomycetidae</taxon>
        <taxon>Hypocreales</taxon>
        <taxon>Hypocreaceae</taxon>
        <taxon>Cladobotryum</taxon>
    </lineage>
</organism>
<evidence type="ECO:0000256" key="1">
    <source>
        <dbReference type="SAM" id="MobiDB-lite"/>
    </source>
</evidence>
<name>A0ABR0STI9_9HYPO</name>
<dbReference type="EMBL" id="JAVFKD010000004">
    <property type="protein sequence ID" value="KAK5995061.1"/>
    <property type="molecule type" value="Genomic_DNA"/>
</dbReference>
<dbReference type="Proteomes" id="UP001338125">
    <property type="component" value="Unassembled WGS sequence"/>
</dbReference>
<sequence length="573" mass="65136">MKLSEHLGRHGNTQDIVAGPPQYSQPKGQTAVKLHPDWINIDDLRTWVRSCDEKHGASCAPSPDLTGRPEWLIDVCDNCIVPAESHHRYLALSYVWGQVSAAETTLANVSGMRQPGSLSPLNNKFIVPKTIQHAMGLVRLLSERYLWVDRFCICQDDEASKHSQINNMGGIFANAHVTIIAANGWDADHGLRGIKGVTEPRQISPNFDHDYMESLQPFSTIWYHRGWTFQELFFSKRKIFFQYQVAVWECSCSLWHEGTGLTGHVPTSNDGAGNHSSVRSMSPWGISQIPKEPDLQLYFRIVGHYNDRKLSFPEDGYRAFLGVITALTPIFPGGFIWGLPVTSFAESLLWVPLQQGKRRMPKKTQTSDQLPSWSWVGWEGPVSPIQGIEGWVPYRKPPAVSGVHALCEWKWPSKGHMTQLRDKTRCDRPSGDESPSEHREIETELSNLLRIDSETTKVPLHSYVHWIDGGEPVDKYEHRGYNEWLDTKIGSEGNRQQFEVVLIARSINASYSTQHGKLKKTEEETLLQIDPTWCNCIIFEKRDGLAYRIGVVIIPESQWRAMKKKRRETLVFA</sequence>
<dbReference type="InterPro" id="IPR010730">
    <property type="entry name" value="HET"/>
</dbReference>
<keyword evidence="4" id="KW-1185">Reference proteome</keyword>
<feature type="region of interest" description="Disordered" evidence="1">
    <location>
        <begin position="1"/>
        <end position="28"/>
    </location>
</feature>
<protein>
    <recommendedName>
        <fullName evidence="2">Heterokaryon incompatibility domain-containing protein</fullName>
    </recommendedName>
</protein>
<dbReference type="Pfam" id="PF06985">
    <property type="entry name" value="HET"/>
    <property type="match status" value="1"/>
</dbReference>
<gene>
    <name evidence="3" type="ORF">PT974_03454</name>
</gene>
<dbReference type="PANTHER" id="PTHR33112">
    <property type="entry name" value="DOMAIN PROTEIN, PUTATIVE-RELATED"/>
    <property type="match status" value="1"/>
</dbReference>
<feature type="domain" description="Heterokaryon incompatibility" evidence="2">
    <location>
        <begin position="89"/>
        <end position="231"/>
    </location>
</feature>
<evidence type="ECO:0000259" key="2">
    <source>
        <dbReference type="Pfam" id="PF06985"/>
    </source>
</evidence>
<comment type="caution">
    <text evidence="3">The sequence shown here is derived from an EMBL/GenBank/DDBJ whole genome shotgun (WGS) entry which is preliminary data.</text>
</comment>
<evidence type="ECO:0000313" key="4">
    <source>
        <dbReference type="Proteomes" id="UP001338125"/>
    </source>
</evidence>
<proteinExistence type="predicted"/>
<accession>A0ABR0STI9</accession>
<reference evidence="3 4" key="1">
    <citation type="submission" date="2024-01" db="EMBL/GenBank/DDBJ databases">
        <title>Complete genome of Cladobotryum mycophilum ATHUM6906.</title>
        <authorList>
            <person name="Christinaki A.C."/>
            <person name="Myridakis A.I."/>
            <person name="Kouvelis V.N."/>
        </authorList>
    </citation>
    <scope>NUCLEOTIDE SEQUENCE [LARGE SCALE GENOMIC DNA]</scope>
    <source>
        <strain evidence="3 4">ATHUM6906</strain>
    </source>
</reference>
<feature type="region of interest" description="Disordered" evidence="1">
    <location>
        <begin position="420"/>
        <end position="439"/>
    </location>
</feature>
<evidence type="ECO:0000313" key="3">
    <source>
        <dbReference type="EMBL" id="KAK5995061.1"/>
    </source>
</evidence>
<dbReference type="PANTHER" id="PTHR33112:SF12">
    <property type="entry name" value="HETEROKARYON INCOMPATIBILITY DOMAIN-CONTAINING PROTEIN"/>
    <property type="match status" value="1"/>
</dbReference>